<dbReference type="SUPFAM" id="SSF48264">
    <property type="entry name" value="Cytochrome P450"/>
    <property type="match status" value="1"/>
</dbReference>
<dbReference type="GO" id="GO:0004497">
    <property type="term" value="F:monooxygenase activity"/>
    <property type="evidence" value="ECO:0007669"/>
    <property type="project" value="UniProtKB-KW"/>
</dbReference>
<feature type="non-terminal residue" evidence="8">
    <location>
        <position position="1"/>
    </location>
</feature>
<evidence type="ECO:0000256" key="1">
    <source>
        <dbReference type="ARBA" id="ARBA00001971"/>
    </source>
</evidence>
<keyword evidence="7" id="KW-0812">Transmembrane</keyword>
<keyword evidence="3" id="KW-0479">Metal-binding</keyword>
<comment type="similarity">
    <text evidence="2">Belongs to the cytochrome P450 family.</text>
</comment>
<sequence>MDVIQLQAHHTYLPNSLFMLIIQQWISVLTLFISFCVAVTIYSLGKNQSFNQTPRYSKRGTTKPRFWSFAGVEDLLRVFRSVKNGTVLSYLDSLWSRYGDTYVISFFGTRIIFTRDAVNIKHILAFQWLDYDATKGIRTEMFKDVAPGTIASVDGKAWEDERRKWRRSLTHHHQLLDLPFLEKSFRLFLHHIPAGNMVDLQPLVLDMMTDIVRNFVIGESAHRLDIENQSKETRESVEALERLTPAMAMKGLLGPLSWLLPRGGFDADCRLFKGLLHRTIQEQLKTREGGDMNPQSDSPLQSRFLDRLSLHTNDPETLRNDVTAALMASESTARPLSHSIWLLSQHPKIYEKLRQSVLDVVGLEEPTFADLNKFPYLISVLNEALRLLPPTTLTLRRANKDTWLPSGGGEDGTEMLLLHKGERV</sequence>
<feature type="transmembrane region" description="Helical" evidence="7">
    <location>
        <begin position="20"/>
        <end position="45"/>
    </location>
</feature>
<dbReference type="GO" id="GO:0020037">
    <property type="term" value="F:heme binding"/>
    <property type="evidence" value="ECO:0007669"/>
    <property type="project" value="InterPro"/>
</dbReference>
<evidence type="ECO:0000256" key="3">
    <source>
        <dbReference type="ARBA" id="ARBA00022723"/>
    </source>
</evidence>
<dbReference type="EMBL" id="CAJPVJ010006617">
    <property type="protein sequence ID" value="CAG2170591.1"/>
    <property type="molecule type" value="Genomic_DNA"/>
</dbReference>
<dbReference type="AlphaFoldDB" id="A0A7R9M4X8"/>
<evidence type="ECO:0000256" key="5">
    <source>
        <dbReference type="ARBA" id="ARBA00023004"/>
    </source>
</evidence>
<dbReference type="Pfam" id="PF00067">
    <property type="entry name" value="p450"/>
    <property type="match status" value="1"/>
</dbReference>
<gene>
    <name evidence="8" type="ORF">ONB1V03_LOCUS10058</name>
</gene>
<dbReference type="GO" id="GO:0016705">
    <property type="term" value="F:oxidoreductase activity, acting on paired donors, with incorporation or reduction of molecular oxygen"/>
    <property type="evidence" value="ECO:0007669"/>
    <property type="project" value="InterPro"/>
</dbReference>
<keyword evidence="6" id="KW-0503">Monooxygenase</keyword>
<dbReference type="PANTHER" id="PTHR24287">
    <property type="entry name" value="P450, PUTATIVE (EUROFUNG)-RELATED"/>
    <property type="match status" value="1"/>
</dbReference>
<protein>
    <recommendedName>
        <fullName evidence="10">Cytochrome P450</fullName>
    </recommendedName>
</protein>
<dbReference type="Gene3D" id="1.10.630.10">
    <property type="entry name" value="Cytochrome P450"/>
    <property type="match status" value="1"/>
</dbReference>
<evidence type="ECO:0000256" key="6">
    <source>
        <dbReference type="ARBA" id="ARBA00023033"/>
    </source>
</evidence>
<keyword evidence="7" id="KW-1133">Transmembrane helix</keyword>
<dbReference type="OrthoDB" id="1470350at2759"/>
<dbReference type="Proteomes" id="UP000728032">
    <property type="component" value="Unassembled WGS sequence"/>
</dbReference>
<evidence type="ECO:0000313" key="8">
    <source>
        <dbReference type="EMBL" id="CAD7653404.1"/>
    </source>
</evidence>
<comment type="cofactor">
    <cofactor evidence="1">
        <name>heme</name>
        <dbReference type="ChEBI" id="CHEBI:30413"/>
    </cofactor>
</comment>
<dbReference type="InterPro" id="IPR001128">
    <property type="entry name" value="Cyt_P450"/>
</dbReference>
<evidence type="ECO:0000313" key="9">
    <source>
        <dbReference type="Proteomes" id="UP000728032"/>
    </source>
</evidence>
<evidence type="ECO:0000256" key="4">
    <source>
        <dbReference type="ARBA" id="ARBA00023002"/>
    </source>
</evidence>
<name>A0A7R9M4X8_9ACAR</name>
<dbReference type="InterPro" id="IPR047146">
    <property type="entry name" value="Cyt_P450_E_CYP52_fungi"/>
</dbReference>
<evidence type="ECO:0008006" key="10">
    <source>
        <dbReference type="Google" id="ProtNLM"/>
    </source>
</evidence>
<accession>A0A7R9M4X8</accession>
<dbReference type="GO" id="GO:0005506">
    <property type="term" value="F:iron ion binding"/>
    <property type="evidence" value="ECO:0007669"/>
    <property type="project" value="InterPro"/>
</dbReference>
<dbReference type="PANTHER" id="PTHR24287:SF17">
    <property type="entry name" value="P450, PUTATIVE (EUROFUNG)-RELATED"/>
    <property type="match status" value="1"/>
</dbReference>
<organism evidence="8">
    <name type="scientific">Oppiella nova</name>
    <dbReference type="NCBI Taxonomy" id="334625"/>
    <lineage>
        <taxon>Eukaryota</taxon>
        <taxon>Metazoa</taxon>
        <taxon>Ecdysozoa</taxon>
        <taxon>Arthropoda</taxon>
        <taxon>Chelicerata</taxon>
        <taxon>Arachnida</taxon>
        <taxon>Acari</taxon>
        <taxon>Acariformes</taxon>
        <taxon>Sarcoptiformes</taxon>
        <taxon>Oribatida</taxon>
        <taxon>Brachypylina</taxon>
        <taxon>Oppioidea</taxon>
        <taxon>Oppiidae</taxon>
        <taxon>Oppiella</taxon>
    </lineage>
</organism>
<proteinExistence type="inferred from homology"/>
<keyword evidence="4" id="KW-0560">Oxidoreductase</keyword>
<reference evidence="8" key="1">
    <citation type="submission" date="2020-11" db="EMBL/GenBank/DDBJ databases">
        <authorList>
            <person name="Tran Van P."/>
        </authorList>
    </citation>
    <scope>NUCLEOTIDE SEQUENCE</scope>
</reference>
<keyword evidence="5" id="KW-0408">Iron</keyword>
<keyword evidence="9" id="KW-1185">Reference proteome</keyword>
<evidence type="ECO:0000256" key="7">
    <source>
        <dbReference type="SAM" id="Phobius"/>
    </source>
</evidence>
<keyword evidence="7" id="KW-0472">Membrane</keyword>
<evidence type="ECO:0000256" key="2">
    <source>
        <dbReference type="ARBA" id="ARBA00010617"/>
    </source>
</evidence>
<dbReference type="InterPro" id="IPR036396">
    <property type="entry name" value="Cyt_P450_sf"/>
</dbReference>
<dbReference type="EMBL" id="OC921442">
    <property type="protein sequence ID" value="CAD7653404.1"/>
    <property type="molecule type" value="Genomic_DNA"/>
</dbReference>